<dbReference type="InterPro" id="IPR050931">
    <property type="entry name" value="Mito_Protein_Transport_Metaxin"/>
</dbReference>
<dbReference type="SUPFAM" id="SSF47616">
    <property type="entry name" value="GST C-terminal domain-like"/>
    <property type="match status" value="1"/>
</dbReference>
<dbReference type="PANTHER" id="PTHR12289:SF32">
    <property type="entry name" value="GST_C_6 DOMAIN-CONTAINING PROTEIN"/>
    <property type="match status" value="1"/>
</dbReference>
<keyword evidence="2" id="KW-1185">Reference proteome</keyword>
<sequence>MANLLKYIFATFVGPQILNRFWIKGIARHSKQELNEILRHDFIAIETILGDKKFIFGDKVHEIDCTIFGHMASFTFLPYDHEAKRILREEFPTIKNHMDRMAKMFFSESQFRE</sequence>
<dbReference type="PROSITE" id="PS50890">
    <property type="entry name" value="PUA"/>
    <property type="match status" value="1"/>
</dbReference>
<dbReference type="Proteomes" id="UP000887540">
    <property type="component" value="Unplaced"/>
</dbReference>
<evidence type="ECO:0000259" key="1">
    <source>
        <dbReference type="Pfam" id="PF17171"/>
    </source>
</evidence>
<name>A0A914CDX5_9BILA</name>
<accession>A0A914CDX5</accession>
<feature type="domain" description="Metaxin glutathione S-transferase" evidence="1">
    <location>
        <begin position="39"/>
        <end position="101"/>
    </location>
</feature>
<dbReference type="Gene3D" id="1.20.1050.10">
    <property type="match status" value="1"/>
</dbReference>
<organism evidence="2 3">
    <name type="scientific">Acrobeloides nanus</name>
    <dbReference type="NCBI Taxonomy" id="290746"/>
    <lineage>
        <taxon>Eukaryota</taxon>
        <taxon>Metazoa</taxon>
        <taxon>Ecdysozoa</taxon>
        <taxon>Nematoda</taxon>
        <taxon>Chromadorea</taxon>
        <taxon>Rhabditida</taxon>
        <taxon>Tylenchina</taxon>
        <taxon>Cephalobomorpha</taxon>
        <taxon>Cephaloboidea</taxon>
        <taxon>Cephalobidae</taxon>
        <taxon>Acrobeloides</taxon>
    </lineage>
</organism>
<dbReference type="InterPro" id="IPR033468">
    <property type="entry name" value="Metaxin_GST"/>
</dbReference>
<dbReference type="AlphaFoldDB" id="A0A914CDX5"/>
<dbReference type="CDD" id="cd03193">
    <property type="entry name" value="GST_C_Metaxin"/>
    <property type="match status" value="1"/>
</dbReference>
<protein>
    <submittedName>
        <fullName evidence="3">Metaxin glutathione S-transferase domain-containing protein</fullName>
    </submittedName>
</protein>
<evidence type="ECO:0000313" key="3">
    <source>
        <dbReference type="WBParaSite" id="ACRNAN_Path_968.g3720.t1"/>
    </source>
</evidence>
<evidence type="ECO:0000313" key="2">
    <source>
        <dbReference type="Proteomes" id="UP000887540"/>
    </source>
</evidence>
<proteinExistence type="predicted"/>
<reference evidence="3" key="1">
    <citation type="submission" date="2022-11" db="UniProtKB">
        <authorList>
            <consortium name="WormBaseParasite"/>
        </authorList>
    </citation>
    <scope>IDENTIFICATION</scope>
</reference>
<dbReference type="GO" id="GO:0005737">
    <property type="term" value="C:cytoplasm"/>
    <property type="evidence" value="ECO:0007669"/>
    <property type="project" value="TreeGrafter"/>
</dbReference>
<dbReference type="Pfam" id="PF17171">
    <property type="entry name" value="GST_C_6"/>
    <property type="match status" value="1"/>
</dbReference>
<dbReference type="WBParaSite" id="ACRNAN_Path_968.g3720.t1">
    <property type="protein sequence ID" value="ACRNAN_Path_968.g3720.t1"/>
    <property type="gene ID" value="ACRNAN_Path_968.g3720"/>
</dbReference>
<dbReference type="PANTHER" id="PTHR12289">
    <property type="entry name" value="METAXIN RELATED"/>
    <property type="match status" value="1"/>
</dbReference>
<dbReference type="InterPro" id="IPR036282">
    <property type="entry name" value="Glutathione-S-Trfase_C_sf"/>
</dbReference>